<gene>
    <name evidence="6" type="ORF">HNQ36_005149</name>
</gene>
<feature type="transmembrane region" description="Helical" evidence="4">
    <location>
        <begin position="348"/>
        <end position="367"/>
    </location>
</feature>
<dbReference type="InterPro" id="IPR020846">
    <property type="entry name" value="MFS_dom"/>
</dbReference>
<feature type="domain" description="Major facilitator superfamily (MFS) profile" evidence="5">
    <location>
        <begin position="23"/>
        <end position="403"/>
    </location>
</feature>
<comment type="caution">
    <text evidence="6">The sequence shown here is derived from an EMBL/GenBank/DDBJ whole genome shotgun (WGS) entry which is preliminary data.</text>
</comment>
<keyword evidence="2 4" id="KW-1133">Transmembrane helix</keyword>
<name>A0A840NBK4_9BRAD</name>
<feature type="transmembrane region" description="Helical" evidence="4">
    <location>
        <begin position="226"/>
        <end position="249"/>
    </location>
</feature>
<evidence type="ECO:0000259" key="5">
    <source>
        <dbReference type="PROSITE" id="PS50850"/>
    </source>
</evidence>
<dbReference type="PROSITE" id="PS50850">
    <property type="entry name" value="MFS"/>
    <property type="match status" value="1"/>
</dbReference>
<sequence>MPKPPWGRVDRSTNPEPEYSHRDVAVVAALALAPAIGLGIARFAYALVLPDMRADLHWSYADAGWMNTTNAAGYLLGALVAARAIAAVGGYRVMVAGAWVCVASLVLCALFRHTVPLNAARVLAGLGGGFAFVSGGVLAAGVAQRNPERAAFLLGLFYAGPGLGILLSGVAVPFTLERFGSGSWGMAWAALAILSLPLAFGLHLARAESATAPPSAQTSPRYGNMRWLLCGYLFFGAGYIAYMTFMIAWVQGSGGGVSFQALFWAVIGLATMASPWLWTAILKRLLHGHACAVLTGIAAFGVMLPLMSNTMPMLLASAALFGSAFFAVVAATTAFVRRNLPQAEWASSIGTLTVVFGIGQMLGPVAIGLVNDVMQNLSGGLWASVLLLFIAAMLDALQRDRGAT</sequence>
<evidence type="ECO:0000256" key="3">
    <source>
        <dbReference type="ARBA" id="ARBA00023136"/>
    </source>
</evidence>
<dbReference type="EMBL" id="JACHIJ010000011">
    <property type="protein sequence ID" value="MBB5055138.1"/>
    <property type="molecule type" value="Genomic_DNA"/>
</dbReference>
<feature type="transmembrane region" description="Helical" evidence="4">
    <location>
        <begin position="93"/>
        <end position="113"/>
    </location>
</feature>
<dbReference type="RefSeq" id="WP_184090438.1">
    <property type="nucleotide sequence ID" value="NZ_JACHIJ010000011.1"/>
</dbReference>
<dbReference type="PANTHER" id="PTHR23537:SF1">
    <property type="entry name" value="SUGAR TRANSPORTER"/>
    <property type="match status" value="1"/>
</dbReference>
<proteinExistence type="predicted"/>
<reference evidence="6 7" key="1">
    <citation type="submission" date="2020-08" db="EMBL/GenBank/DDBJ databases">
        <title>Genomic Encyclopedia of Type Strains, Phase IV (KMG-IV): sequencing the most valuable type-strain genomes for metagenomic binning, comparative biology and taxonomic classification.</title>
        <authorList>
            <person name="Goeker M."/>
        </authorList>
    </citation>
    <scope>NUCLEOTIDE SEQUENCE [LARGE SCALE GENOMIC DNA]</scope>
    <source>
        <strain evidence="6 7">DSM 17498</strain>
    </source>
</reference>
<feature type="transmembrane region" description="Helical" evidence="4">
    <location>
        <begin position="24"/>
        <end position="45"/>
    </location>
</feature>
<dbReference type="AlphaFoldDB" id="A0A840NBK4"/>
<protein>
    <submittedName>
        <fullName evidence="6">Putative MFS family arabinose efflux permease</fullName>
    </submittedName>
</protein>
<dbReference type="SUPFAM" id="SSF103473">
    <property type="entry name" value="MFS general substrate transporter"/>
    <property type="match status" value="1"/>
</dbReference>
<evidence type="ECO:0000313" key="6">
    <source>
        <dbReference type="EMBL" id="MBB5055138.1"/>
    </source>
</evidence>
<feature type="transmembrane region" description="Helical" evidence="4">
    <location>
        <begin position="261"/>
        <end position="278"/>
    </location>
</feature>
<feature type="transmembrane region" description="Helical" evidence="4">
    <location>
        <begin position="65"/>
        <end position="86"/>
    </location>
</feature>
<keyword evidence="3 4" id="KW-0472">Membrane</keyword>
<feature type="transmembrane region" description="Helical" evidence="4">
    <location>
        <begin position="186"/>
        <end position="205"/>
    </location>
</feature>
<evidence type="ECO:0000313" key="7">
    <source>
        <dbReference type="Proteomes" id="UP000521227"/>
    </source>
</evidence>
<dbReference type="Proteomes" id="UP000521227">
    <property type="component" value="Unassembled WGS sequence"/>
</dbReference>
<dbReference type="InterPro" id="IPR036259">
    <property type="entry name" value="MFS_trans_sf"/>
</dbReference>
<dbReference type="InterPro" id="IPR010645">
    <property type="entry name" value="MFS_4"/>
</dbReference>
<feature type="transmembrane region" description="Helical" evidence="4">
    <location>
        <begin position="379"/>
        <end position="397"/>
    </location>
</feature>
<feature type="transmembrane region" description="Helical" evidence="4">
    <location>
        <begin position="150"/>
        <end position="174"/>
    </location>
</feature>
<dbReference type="PANTHER" id="PTHR23537">
    <property type="match status" value="1"/>
</dbReference>
<organism evidence="6 7">
    <name type="scientific">Afipia massiliensis</name>
    <dbReference type="NCBI Taxonomy" id="211460"/>
    <lineage>
        <taxon>Bacteria</taxon>
        <taxon>Pseudomonadati</taxon>
        <taxon>Pseudomonadota</taxon>
        <taxon>Alphaproteobacteria</taxon>
        <taxon>Hyphomicrobiales</taxon>
        <taxon>Nitrobacteraceae</taxon>
        <taxon>Afipia</taxon>
    </lineage>
</organism>
<dbReference type="Pfam" id="PF06779">
    <property type="entry name" value="MFS_4"/>
    <property type="match status" value="1"/>
</dbReference>
<dbReference type="Gene3D" id="1.20.1250.20">
    <property type="entry name" value="MFS general substrate transporter like domains"/>
    <property type="match status" value="1"/>
</dbReference>
<dbReference type="GO" id="GO:0022857">
    <property type="term" value="F:transmembrane transporter activity"/>
    <property type="evidence" value="ECO:0007669"/>
    <property type="project" value="InterPro"/>
</dbReference>
<evidence type="ECO:0000256" key="2">
    <source>
        <dbReference type="ARBA" id="ARBA00022989"/>
    </source>
</evidence>
<feature type="transmembrane region" description="Helical" evidence="4">
    <location>
        <begin position="119"/>
        <end position="143"/>
    </location>
</feature>
<dbReference type="GO" id="GO:0005886">
    <property type="term" value="C:plasma membrane"/>
    <property type="evidence" value="ECO:0007669"/>
    <property type="project" value="TreeGrafter"/>
</dbReference>
<feature type="transmembrane region" description="Helical" evidence="4">
    <location>
        <begin position="313"/>
        <end position="336"/>
    </location>
</feature>
<keyword evidence="1 4" id="KW-0812">Transmembrane</keyword>
<feature type="transmembrane region" description="Helical" evidence="4">
    <location>
        <begin position="285"/>
        <end position="307"/>
    </location>
</feature>
<evidence type="ECO:0000256" key="4">
    <source>
        <dbReference type="SAM" id="Phobius"/>
    </source>
</evidence>
<evidence type="ECO:0000256" key="1">
    <source>
        <dbReference type="ARBA" id="ARBA00022692"/>
    </source>
</evidence>
<accession>A0A840NBK4</accession>